<keyword evidence="2" id="KW-1185">Reference proteome</keyword>
<organism evidence="1 2">
    <name type="scientific">Lentilactobacillus diolivorans</name>
    <dbReference type="NCBI Taxonomy" id="179838"/>
    <lineage>
        <taxon>Bacteria</taxon>
        <taxon>Bacillati</taxon>
        <taxon>Bacillota</taxon>
        <taxon>Bacilli</taxon>
        <taxon>Lactobacillales</taxon>
        <taxon>Lactobacillaceae</taxon>
        <taxon>Lentilactobacillus</taxon>
    </lineage>
</organism>
<protein>
    <submittedName>
        <fullName evidence="1">Uncharacterized protein</fullName>
    </submittedName>
</protein>
<dbReference type="Proteomes" id="UP000321409">
    <property type="component" value="Unassembled WGS sequence"/>
</dbReference>
<evidence type="ECO:0000313" key="1">
    <source>
        <dbReference type="EMBL" id="GEP23688.1"/>
    </source>
</evidence>
<accession>A0ABQ0XEA0</accession>
<dbReference type="EMBL" id="BKAB01000016">
    <property type="protein sequence ID" value="GEP23688.1"/>
    <property type="molecule type" value="Genomic_DNA"/>
</dbReference>
<gene>
    <name evidence="1" type="ORF">LDI01_12810</name>
</gene>
<sequence length="68" mass="7597">MDSSKINEIPNVKQTKTRIPLLLSNPLFEKVVVIGTNAILSHHCSLFITIAKSKCATKDHLQPLKQMI</sequence>
<comment type="caution">
    <text evidence="1">The sequence shown here is derived from an EMBL/GenBank/DDBJ whole genome shotgun (WGS) entry which is preliminary data.</text>
</comment>
<proteinExistence type="predicted"/>
<evidence type="ECO:0000313" key="2">
    <source>
        <dbReference type="Proteomes" id="UP000321409"/>
    </source>
</evidence>
<name>A0ABQ0XEA0_9LACO</name>
<reference evidence="1 2" key="1">
    <citation type="submission" date="2019-07" db="EMBL/GenBank/DDBJ databases">
        <title>Whole genome shotgun sequence of Lactobacillus diolivorans NBRC 107869.</title>
        <authorList>
            <person name="Hosoyama A."/>
            <person name="Uohara A."/>
            <person name="Ohji S."/>
            <person name="Ichikawa N."/>
        </authorList>
    </citation>
    <scope>NUCLEOTIDE SEQUENCE [LARGE SCALE GENOMIC DNA]</scope>
    <source>
        <strain evidence="1 2">NBRC 107869</strain>
    </source>
</reference>